<organism evidence="1 2">
    <name type="scientific">Sutcliffiella horikoshii</name>
    <dbReference type="NCBI Taxonomy" id="79883"/>
    <lineage>
        <taxon>Bacteria</taxon>
        <taxon>Bacillati</taxon>
        <taxon>Bacillota</taxon>
        <taxon>Bacilli</taxon>
        <taxon>Bacillales</taxon>
        <taxon>Bacillaceae</taxon>
        <taxon>Sutcliffiella</taxon>
    </lineage>
</organism>
<dbReference type="EMBL" id="VTEV01000007">
    <property type="protein sequence ID" value="TYS65746.1"/>
    <property type="molecule type" value="Genomic_DNA"/>
</dbReference>
<name>A0A5D4SV70_9BACI</name>
<dbReference type="RefSeq" id="WP_148989519.1">
    <property type="nucleotide sequence ID" value="NZ_VTEV01000007.1"/>
</dbReference>
<gene>
    <name evidence="1" type="ORF">FZC76_17840</name>
</gene>
<reference evidence="1 2" key="1">
    <citation type="submission" date="2019-08" db="EMBL/GenBank/DDBJ databases">
        <title>Bacillus genomes from the desert of Cuatro Cienegas, Coahuila.</title>
        <authorList>
            <person name="Olmedo-Alvarez G."/>
        </authorList>
    </citation>
    <scope>NUCLEOTIDE SEQUENCE [LARGE SCALE GENOMIC DNA]</scope>
    <source>
        <strain evidence="1 2">CH28_1T</strain>
    </source>
</reference>
<proteinExistence type="predicted"/>
<sequence>MSFYYEYKGCCGSKKKVAVEETARECFCSKFIKNFIGQEVNIFLKGDSTTPVTGRIACFDKETGIVTVAGLLDTTDVVLDYICCEAITRIQPVVA</sequence>
<evidence type="ECO:0000313" key="2">
    <source>
        <dbReference type="Proteomes" id="UP000322524"/>
    </source>
</evidence>
<dbReference type="AlphaFoldDB" id="A0A5D4SV70"/>
<comment type="caution">
    <text evidence="1">The sequence shown here is derived from an EMBL/GenBank/DDBJ whole genome shotgun (WGS) entry which is preliminary data.</text>
</comment>
<evidence type="ECO:0000313" key="1">
    <source>
        <dbReference type="EMBL" id="TYS65746.1"/>
    </source>
</evidence>
<accession>A0A5D4SV70</accession>
<dbReference type="OrthoDB" id="2939670at2"/>
<protein>
    <submittedName>
        <fullName evidence="1">Uncharacterized protein</fullName>
    </submittedName>
</protein>
<dbReference type="Proteomes" id="UP000322524">
    <property type="component" value="Unassembled WGS sequence"/>
</dbReference>